<reference evidence="8" key="1">
    <citation type="submission" date="2025-08" db="UniProtKB">
        <authorList>
            <consortium name="RefSeq"/>
        </authorList>
    </citation>
    <scope>IDENTIFICATION</scope>
</reference>
<feature type="compositionally biased region" description="Polar residues" evidence="5">
    <location>
        <begin position="1"/>
        <end position="12"/>
    </location>
</feature>
<feature type="compositionally biased region" description="Low complexity" evidence="5">
    <location>
        <begin position="84"/>
        <end position="114"/>
    </location>
</feature>
<keyword evidence="7" id="KW-1185">Reference proteome</keyword>
<dbReference type="SUPFAM" id="SSF56300">
    <property type="entry name" value="Metallo-dependent phosphatases"/>
    <property type="match status" value="1"/>
</dbReference>
<keyword evidence="1" id="KW-0479">Metal-binding</keyword>
<feature type="region of interest" description="Disordered" evidence="5">
    <location>
        <begin position="1"/>
        <end position="129"/>
    </location>
</feature>
<dbReference type="PRINTS" id="PR00114">
    <property type="entry name" value="STPHPHTASE"/>
</dbReference>
<dbReference type="PANTHER" id="PTHR45619">
    <property type="entry name" value="SERINE/THREONINE-PROTEIN PHOSPHATASE PP2A-RELATED"/>
    <property type="match status" value="1"/>
</dbReference>
<keyword evidence="2 4" id="KW-0378">Hydrolase</keyword>
<dbReference type="Pfam" id="PF00149">
    <property type="entry name" value="Metallophos"/>
    <property type="match status" value="1"/>
</dbReference>
<evidence type="ECO:0000256" key="2">
    <source>
        <dbReference type="ARBA" id="ARBA00022801"/>
    </source>
</evidence>
<dbReference type="RefSeq" id="XP_026193088.1">
    <property type="nucleotide sequence ID" value="XM_026337303.1"/>
</dbReference>
<evidence type="ECO:0000259" key="6">
    <source>
        <dbReference type="PROSITE" id="PS00125"/>
    </source>
</evidence>
<sequence>MCTTRETPPVFQSSSPGTSASTAPPPPAPTEAAAPPHANAHDEKHQGAQSTASAPSATAAEVASPVAANTPFLATSSELPDGCSSKSSNSSTMNGSHGNHGTESGGPSDSIDSSRSVRSEHPCSNKYTGARSGGVCGTTDLDVWIGGFSRNPPALLTEGDLWSVCQKIKELLVEESNVQPVPAPVVVCGDIHGQLEDLLLLLQLGGSVSSTRYIFLGDYVDRGRNSVETFQLLMLLKLRYPGQVTLLRGNHETRQVTSVYGFYDECLRKYGNANVWRFCCEVFDYLALSATIDGAIHCVHGGLSPDLHLLDQLRLIHRVREIPTEGAFGDLVWSDPAEVSDWQTNPRGAGWLYGHDAVQRFRHLNGIELIARAHQLAMDGFKYSFDDCSVLTVWSAPNYCYRCGNVAAVLRLDDQLQRQLLVFRHSTSSHTQEPGKHQVPYFL</sequence>
<gene>
    <name evidence="8" type="primary">LOC34621385</name>
</gene>
<comment type="catalytic activity">
    <reaction evidence="4">
        <text>O-phospho-L-threonyl-[protein] + H2O = L-threonyl-[protein] + phosphate</text>
        <dbReference type="Rhea" id="RHEA:47004"/>
        <dbReference type="Rhea" id="RHEA-COMP:11060"/>
        <dbReference type="Rhea" id="RHEA-COMP:11605"/>
        <dbReference type="ChEBI" id="CHEBI:15377"/>
        <dbReference type="ChEBI" id="CHEBI:30013"/>
        <dbReference type="ChEBI" id="CHEBI:43474"/>
        <dbReference type="ChEBI" id="CHEBI:61977"/>
        <dbReference type="EC" id="3.1.3.16"/>
    </reaction>
</comment>
<dbReference type="InterPro" id="IPR006186">
    <property type="entry name" value="Ser/Thr-sp_prot-phosphatase"/>
</dbReference>
<organism evidence="7 8">
    <name type="scientific">Cyclospora cayetanensis</name>
    <dbReference type="NCBI Taxonomy" id="88456"/>
    <lineage>
        <taxon>Eukaryota</taxon>
        <taxon>Sar</taxon>
        <taxon>Alveolata</taxon>
        <taxon>Apicomplexa</taxon>
        <taxon>Conoidasida</taxon>
        <taxon>Coccidia</taxon>
        <taxon>Eucoccidiorida</taxon>
        <taxon>Eimeriorina</taxon>
        <taxon>Eimeriidae</taxon>
        <taxon>Cyclospora</taxon>
    </lineage>
</organism>
<dbReference type="Gene3D" id="3.60.21.10">
    <property type="match status" value="1"/>
</dbReference>
<dbReference type="OrthoDB" id="1930084at2759"/>
<dbReference type="Proteomes" id="UP000515125">
    <property type="component" value="Unplaced"/>
</dbReference>
<accession>A0A6P6RYW6</accession>
<dbReference type="SMART" id="SM00156">
    <property type="entry name" value="PP2Ac"/>
    <property type="match status" value="1"/>
</dbReference>
<name>A0A6P6RYW6_9EIME</name>
<feature type="domain" description="Serine/threonine specific protein phosphatases" evidence="6">
    <location>
        <begin position="247"/>
        <end position="252"/>
    </location>
</feature>
<evidence type="ECO:0000313" key="8">
    <source>
        <dbReference type="RefSeq" id="XP_026193088.1"/>
    </source>
</evidence>
<keyword evidence="3" id="KW-0464">Manganese</keyword>
<protein>
    <recommendedName>
        <fullName evidence="4">Serine/threonine-protein phosphatase</fullName>
        <ecNumber evidence="4">3.1.3.16</ecNumber>
    </recommendedName>
</protein>
<feature type="compositionally biased region" description="Low complexity" evidence="5">
    <location>
        <begin position="48"/>
        <end position="68"/>
    </location>
</feature>
<evidence type="ECO:0000256" key="5">
    <source>
        <dbReference type="SAM" id="MobiDB-lite"/>
    </source>
</evidence>
<evidence type="ECO:0000256" key="3">
    <source>
        <dbReference type="ARBA" id="ARBA00023211"/>
    </source>
</evidence>
<dbReference type="InterPro" id="IPR047129">
    <property type="entry name" value="PPA2-like"/>
</dbReference>
<feature type="compositionally biased region" description="Low complexity" evidence="5">
    <location>
        <begin position="13"/>
        <end position="22"/>
    </location>
</feature>
<dbReference type="GO" id="GO:0004722">
    <property type="term" value="F:protein serine/threonine phosphatase activity"/>
    <property type="evidence" value="ECO:0007669"/>
    <property type="project" value="UniProtKB-EC"/>
</dbReference>
<dbReference type="InterPro" id="IPR004843">
    <property type="entry name" value="Calcineurin-like_PHP"/>
</dbReference>
<evidence type="ECO:0000256" key="4">
    <source>
        <dbReference type="RuleBase" id="RU004273"/>
    </source>
</evidence>
<dbReference type="PROSITE" id="PS00125">
    <property type="entry name" value="SER_THR_PHOSPHATASE"/>
    <property type="match status" value="1"/>
</dbReference>
<comment type="similarity">
    <text evidence="4">Belongs to the PPP phosphatase family.</text>
</comment>
<dbReference type="InterPro" id="IPR029052">
    <property type="entry name" value="Metallo-depent_PP-like"/>
</dbReference>
<evidence type="ECO:0000313" key="7">
    <source>
        <dbReference type="Proteomes" id="UP000515125"/>
    </source>
</evidence>
<dbReference type="AlphaFoldDB" id="A0A6P6RYW6"/>
<dbReference type="EC" id="3.1.3.16" evidence="4"/>
<evidence type="ECO:0000256" key="1">
    <source>
        <dbReference type="ARBA" id="ARBA00022723"/>
    </source>
</evidence>
<dbReference type="GeneID" id="34621385"/>
<dbReference type="GO" id="GO:0046872">
    <property type="term" value="F:metal ion binding"/>
    <property type="evidence" value="ECO:0007669"/>
    <property type="project" value="UniProtKB-KW"/>
</dbReference>
<proteinExistence type="inferred from homology"/>